<dbReference type="InterPro" id="IPR001647">
    <property type="entry name" value="HTH_TetR"/>
</dbReference>
<dbReference type="PROSITE" id="PS50977">
    <property type="entry name" value="HTH_TETR_2"/>
    <property type="match status" value="1"/>
</dbReference>
<accession>A0A7X4GL20</accession>
<dbReference type="InterPro" id="IPR011075">
    <property type="entry name" value="TetR_C"/>
</dbReference>
<dbReference type="PROSITE" id="PS01081">
    <property type="entry name" value="HTH_TETR_1"/>
    <property type="match status" value="1"/>
</dbReference>
<evidence type="ECO:0000259" key="7">
    <source>
        <dbReference type="PROSITE" id="PS50977"/>
    </source>
</evidence>
<dbReference type="Proteomes" id="UP000450012">
    <property type="component" value="Unassembled WGS sequence"/>
</dbReference>
<gene>
    <name evidence="8" type="ORF">GTP45_00890</name>
</gene>
<dbReference type="InterPro" id="IPR009057">
    <property type="entry name" value="Homeodomain-like_sf"/>
</dbReference>
<feature type="compositionally biased region" description="Low complexity" evidence="6">
    <location>
        <begin position="1"/>
        <end position="11"/>
    </location>
</feature>
<dbReference type="Pfam" id="PF16925">
    <property type="entry name" value="TetR_C_13"/>
    <property type="match status" value="1"/>
</dbReference>
<feature type="DNA-binding region" description="H-T-H motif" evidence="5">
    <location>
        <begin position="46"/>
        <end position="65"/>
    </location>
</feature>
<keyword evidence="1" id="KW-0678">Repressor</keyword>
<evidence type="ECO:0000313" key="9">
    <source>
        <dbReference type="Proteomes" id="UP000450012"/>
    </source>
</evidence>
<proteinExistence type="predicted"/>
<dbReference type="AlphaFoldDB" id="A0A7X4GL20"/>
<evidence type="ECO:0000256" key="4">
    <source>
        <dbReference type="ARBA" id="ARBA00023163"/>
    </source>
</evidence>
<evidence type="ECO:0000256" key="3">
    <source>
        <dbReference type="ARBA" id="ARBA00023125"/>
    </source>
</evidence>
<keyword evidence="9" id="KW-1185">Reference proteome</keyword>
<name>A0A7X4GL20_9BURK</name>
<comment type="caution">
    <text evidence="8">The sequence shown here is derived from an EMBL/GenBank/DDBJ whole genome shotgun (WGS) entry which is preliminary data.</text>
</comment>
<feature type="domain" description="HTH tetR-type" evidence="7">
    <location>
        <begin position="23"/>
        <end position="83"/>
    </location>
</feature>
<dbReference type="EMBL" id="WWCK01000001">
    <property type="protein sequence ID" value="MYM65388.1"/>
    <property type="molecule type" value="Genomic_DNA"/>
</dbReference>
<sequence>MKKEAATTIAPTTPPRSRGRPLSFDRDAALEQAMLLFWRQGYETTSISDLTAAMGVTPPSLYTAFGDKESLFHEAVERYAAGPGNANAVFAEGLSARETVDKLLKGNAIELTRAGRPPGCMVIASAVNGSAASEKVQGLMRERRAAIEAGIRLAIQRAAQAGELPADTEASALARFYYTVIEGMTLQARDGAGRKKLLEVAALAMRAWPQ</sequence>
<evidence type="ECO:0000313" key="8">
    <source>
        <dbReference type="EMBL" id="MYM65388.1"/>
    </source>
</evidence>
<dbReference type="PANTHER" id="PTHR47506:SF1">
    <property type="entry name" value="HTH-TYPE TRANSCRIPTIONAL REGULATOR YJDC"/>
    <property type="match status" value="1"/>
</dbReference>
<reference evidence="8 9" key="1">
    <citation type="submission" date="2019-12" db="EMBL/GenBank/DDBJ databases">
        <title>Novel species isolated from a subtropical stream in China.</title>
        <authorList>
            <person name="Lu H."/>
        </authorList>
    </citation>
    <scope>NUCLEOTIDE SEQUENCE [LARGE SCALE GENOMIC DNA]</scope>
    <source>
        <strain evidence="8 9">FT55W</strain>
    </source>
</reference>
<evidence type="ECO:0000256" key="2">
    <source>
        <dbReference type="ARBA" id="ARBA00023015"/>
    </source>
</evidence>
<dbReference type="GO" id="GO:0003677">
    <property type="term" value="F:DNA binding"/>
    <property type="evidence" value="ECO:0007669"/>
    <property type="project" value="UniProtKB-UniRule"/>
</dbReference>
<dbReference type="PANTHER" id="PTHR47506">
    <property type="entry name" value="TRANSCRIPTIONAL REGULATORY PROTEIN"/>
    <property type="match status" value="1"/>
</dbReference>
<keyword evidence="3 5" id="KW-0238">DNA-binding</keyword>
<dbReference type="SUPFAM" id="SSF46689">
    <property type="entry name" value="Homeodomain-like"/>
    <property type="match status" value="1"/>
</dbReference>
<dbReference type="Gene3D" id="1.10.10.60">
    <property type="entry name" value="Homeodomain-like"/>
    <property type="match status" value="1"/>
</dbReference>
<keyword evidence="2" id="KW-0805">Transcription regulation</keyword>
<dbReference type="InterPro" id="IPR023772">
    <property type="entry name" value="DNA-bd_HTH_TetR-type_CS"/>
</dbReference>
<evidence type="ECO:0000256" key="5">
    <source>
        <dbReference type="PROSITE-ProRule" id="PRU00335"/>
    </source>
</evidence>
<evidence type="ECO:0000256" key="6">
    <source>
        <dbReference type="SAM" id="MobiDB-lite"/>
    </source>
</evidence>
<organism evidence="8 9">
    <name type="scientific">Duganella rivi</name>
    <dbReference type="NCBI Taxonomy" id="2666083"/>
    <lineage>
        <taxon>Bacteria</taxon>
        <taxon>Pseudomonadati</taxon>
        <taxon>Pseudomonadota</taxon>
        <taxon>Betaproteobacteria</taxon>
        <taxon>Burkholderiales</taxon>
        <taxon>Oxalobacteraceae</taxon>
        <taxon>Telluria group</taxon>
        <taxon>Duganella</taxon>
    </lineage>
</organism>
<protein>
    <submittedName>
        <fullName evidence="8">TetR family transcriptional regulator</fullName>
    </submittedName>
</protein>
<dbReference type="SUPFAM" id="SSF48498">
    <property type="entry name" value="Tetracyclin repressor-like, C-terminal domain"/>
    <property type="match status" value="1"/>
</dbReference>
<keyword evidence="4" id="KW-0804">Transcription</keyword>
<dbReference type="Gene3D" id="1.10.357.10">
    <property type="entry name" value="Tetracycline Repressor, domain 2"/>
    <property type="match status" value="1"/>
</dbReference>
<dbReference type="Pfam" id="PF00440">
    <property type="entry name" value="TetR_N"/>
    <property type="match status" value="1"/>
</dbReference>
<feature type="region of interest" description="Disordered" evidence="6">
    <location>
        <begin position="1"/>
        <end position="22"/>
    </location>
</feature>
<dbReference type="InterPro" id="IPR036271">
    <property type="entry name" value="Tet_transcr_reg_TetR-rel_C_sf"/>
</dbReference>
<evidence type="ECO:0000256" key="1">
    <source>
        <dbReference type="ARBA" id="ARBA00022491"/>
    </source>
</evidence>